<dbReference type="SUPFAM" id="SSF53448">
    <property type="entry name" value="Nucleotide-diphospho-sugar transferases"/>
    <property type="match status" value="1"/>
</dbReference>
<keyword evidence="3" id="KW-0808">Transferase</keyword>
<evidence type="ECO:0000256" key="1">
    <source>
        <dbReference type="ARBA" id="ARBA00006739"/>
    </source>
</evidence>
<dbReference type="CDD" id="cd00761">
    <property type="entry name" value="Glyco_tranf_GTA_type"/>
    <property type="match status" value="1"/>
</dbReference>
<gene>
    <name evidence="5" type="ORF">LMG27952_06280</name>
</gene>
<dbReference type="Proteomes" id="UP000656319">
    <property type="component" value="Unassembled WGS sequence"/>
</dbReference>
<sequence length="256" mass="27515">MQPITIIVACHNGAATLARALDSCVAQPEAERILVVDDGSTDASANVARIYALREPRVRLVQMSDSGGAARARNWGALQAATPYVAFLDAGDEYLPHALAAAHAHLERHPHEAAIRLDVDYAGFPDRLAAHPDFARHTEAISNTVASSLVIRRGAFLALGGFPMDETFRRYGGEEGALAWALNEAFGQRRLIDAKRVRLHYRAGTPAERHLSVQLGLSEVQAALQSETLRAARAFLATAMASVQQTRGLGLRGAGH</sequence>
<keyword evidence="6" id="KW-1185">Reference proteome</keyword>
<organism evidence="5 6">
    <name type="scientific">Paraburkholderia hiiakae</name>
    <dbReference type="NCBI Taxonomy" id="1081782"/>
    <lineage>
        <taxon>Bacteria</taxon>
        <taxon>Pseudomonadati</taxon>
        <taxon>Pseudomonadota</taxon>
        <taxon>Betaproteobacteria</taxon>
        <taxon>Burkholderiales</taxon>
        <taxon>Burkholderiaceae</taxon>
        <taxon>Paraburkholderia</taxon>
    </lineage>
</organism>
<name>A0ABM8P5V6_9BURK</name>
<evidence type="ECO:0000259" key="4">
    <source>
        <dbReference type="Pfam" id="PF00535"/>
    </source>
</evidence>
<dbReference type="EMBL" id="CAJHCQ010000022">
    <property type="protein sequence ID" value="CAD6557101.1"/>
    <property type="molecule type" value="Genomic_DNA"/>
</dbReference>
<comment type="similarity">
    <text evidence="1">Belongs to the glycosyltransferase 2 family.</text>
</comment>
<dbReference type="PANTHER" id="PTHR43685:SF5">
    <property type="entry name" value="GLYCOSYLTRANSFERASE EPSE-RELATED"/>
    <property type="match status" value="1"/>
</dbReference>
<comment type="caution">
    <text evidence="5">The sequence shown here is derived from an EMBL/GenBank/DDBJ whole genome shotgun (WGS) entry which is preliminary data.</text>
</comment>
<dbReference type="Gene3D" id="3.90.550.10">
    <property type="entry name" value="Spore Coat Polysaccharide Biosynthesis Protein SpsA, Chain A"/>
    <property type="match status" value="1"/>
</dbReference>
<evidence type="ECO:0000256" key="3">
    <source>
        <dbReference type="ARBA" id="ARBA00022679"/>
    </source>
</evidence>
<dbReference type="RefSeq" id="WP_201699795.1">
    <property type="nucleotide sequence ID" value="NZ_CAJHCQ010000022.1"/>
</dbReference>
<reference evidence="5 6" key="1">
    <citation type="submission" date="2020-10" db="EMBL/GenBank/DDBJ databases">
        <authorList>
            <person name="Peeters C."/>
        </authorList>
    </citation>
    <scope>NUCLEOTIDE SEQUENCE [LARGE SCALE GENOMIC DNA]</scope>
    <source>
        <strain evidence="5 6">LMG 27952</strain>
    </source>
</reference>
<protein>
    <recommendedName>
        <fullName evidence="4">Glycosyltransferase 2-like domain-containing protein</fullName>
    </recommendedName>
</protein>
<evidence type="ECO:0000313" key="6">
    <source>
        <dbReference type="Proteomes" id="UP000656319"/>
    </source>
</evidence>
<keyword evidence="2" id="KW-0328">Glycosyltransferase</keyword>
<dbReference type="InterPro" id="IPR050834">
    <property type="entry name" value="Glycosyltransf_2"/>
</dbReference>
<proteinExistence type="inferred from homology"/>
<evidence type="ECO:0000313" key="5">
    <source>
        <dbReference type="EMBL" id="CAD6557101.1"/>
    </source>
</evidence>
<evidence type="ECO:0000256" key="2">
    <source>
        <dbReference type="ARBA" id="ARBA00022676"/>
    </source>
</evidence>
<dbReference type="InterPro" id="IPR029044">
    <property type="entry name" value="Nucleotide-diphossugar_trans"/>
</dbReference>
<dbReference type="Pfam" id="PF00535">
    <property type="entry name" value="Glycos_transf_2"/>
    <property type="match status" value="1"/>
</dbReference>
<dbReference type="PANTHER" id="PTHR43685">
    <property type="entry name" value="GLYCOSYLTRANSFERASE"/>
    <property type="match status" value="1"/>
</dbReference>
<accession>A0ABM8P5V6</accession>
<feature type="domain" description="Glycosyltransferase 2-like" evidence="4">
    <location>
        <begin position="5"/>
        <end position="115"/>
    </location>
</feature>
<dbReference type="InterPro" id="IPR001173">
    <property type="entry name" value="Glyco_trans_2-like"/>
</dbReference>